<dbReference type="GO" id="GO:0071933">
    <property type="term" value="F:Arp2/3 complex binding"/>
    <property type="evidence" value="ECO:0007669"/>
    <property type="project" value="TreeGrafter"/>
</dbReference>
<dbReference type="PANTHER" id="PTHR12902:SF1">
    <property type="entry name" value="WISKOTT-ALDRICH SYNDROME PROTEIN FAMILY MEMBER"/>
    <property type="match status" value="1"/>
</dbReference>
<evidence type="ECO:0000256" key="1">
    <source>
        <dbReference type="ARBA" id="ARBA00006993"/>
    </source>
</evidence>
<dbReference type="Gene3D" id="6.10.280.150">
    <property type="match status" value="2"/>
</dbReference>
<evidence type="ECO:0000259" key="5">
    <source>
        <dbReference type="PROSITE" id="PS51082"/>
    </source>
</evidence>
<feature type="compositionally biased region" description="Basic and acidic residues" evidence="4">
    <location>
        <begin position="401"/>
        <end position="410"/>
    </location>
</feature>
<dbReference type="PROSITE" id="PS51082">
    <property type="entry name" value="WH2"/>
    <property type="match status" value="1"/>
</dbReference>
<name>A0A7E4VXF2_PANRE</name>
<comment type="subunit">
    <text evidence="2">Binds actin and the Arp2/3 complex.</text>
</comment>
<keyword evidence="2" id="KW-0206">Cytoskeleton</keyword>
<feature type="region of interest" description="Disordered" evidence="4">
    <location>
        <begin position="167"/>
        <end position="200"/>
    </location>
</feature>
<proteinExistence type="inferred from homology"/>
<feature type="coiled-coil region" evidence="3">
    <location>
        <begin position="53"/>
        <end position="80"/>
    </location>
</feature>
<feature type="region of interest" description="Disordered" evidence="4">
    <location>
        <begin position="285"/>
        <end position="410"/>
    </location>
</feature>
<dbReference type="PANTHER" id="PTHR12902">
    <property type="entry name" value="WASP-1"/>
    <property type="match status" value="1"/>
</dbReference>
<comment type="function">
    <text evidence="2">Downstream effector molecule involved in the transmission of signals from tyrosine kinase receptors and small GTPases to the actin cytoskeleton. Promotes formation of actin filaments. Part of the WAVE complex that regulates lamellipodia formation. The WAVE complex regulates actin filament reorganization via its interaction with the Arp2/3 complex.</text>
</comment>
<evidence type="ECO:0000313" key="7">
    <source>
        <dbReference type="WBParaSite" id="Pan_g4740.t1"/>
    </source>
</evidence>
<dbReference type="WBParaSite" id="Pan_g4740.t1">
    <property type="protein sequence ID" value="Pan_g4740.t1"/>
    <property type="gene ID" value="Pan_g4740"/>
</dbReference>
<feature type="region of interest" description="Disordered" evidence="4">
    <location>
        <begin position="237"/>
        <end position="269"/>
    </location>
</feature>
<dbReference type="GO" id="GO:0030036">
    <property type="term" value="P:actin cytoskeleton organization"/>
    <property type="evidence" value="ECO:0007669"/>
    <property type="project" value="UniProtKB-UniRule"/>
</dbReference>
<keyword evidence="2" id="KW-0963">Cytoplasm</keyword>
<organism evidence="6 7">
    <name type="scientific">Panagrellus redivivus</name>
    <name type="common">Microworm</name>
    <dbReference type="NCBI Taxonomy" id="6233"/>
    <lineage>
        <taxon>Eukaryota</taxon>
        <taxon>Metazoa</taxon>
        <taxon>Ecdysozoa</taxon>
        <taxon>Nematoda</taxon>
        <taxon>Chromadorea</taxon>
        <taxon>Rhabditida</taxon>
        <taxon>Tylenchina</taxon>
        <taxon>Panagrolaimomorpha</taxon>
        <taxon>Panagrolaimoidea</taxon>
        <taxon>Panagrolaimidae</taxon>
        <taxon>Panagrellus</taxon>
    </lineage>
</organism>
<feature type="compositionally biased region" description="Pro residues" evidence="4">
    <location>
        <begin position="361"/>
        <end position="373"/>
    </location>
</feature>
<dbReference type="GO" id="GO:0034237">
    <property type="term" value="F:protein kinase A regulatory subunit binding"/>
    <property type="evidence" value="ECO:0007669"/>
    <property type="project" value="TreeGrafter"/>
</dbReference>
<feature type="compositionally biased region" description="Polar residues" evidence="4">
    <location>
        <begin position="379"/>
        <end position="390"/>
    </location>
</feature>
<dbReference type="InterPro" id="IPR003124">
    <property type="entry name" value="WH2_dom"/>
</dbReference>
<dbReference type="GO" id="GO:0003779">
    <property type="term" value="F:actin binding"/>
    <property type="evidence" value="ECO:0007669"/>
    <property type="project" value="UniProtKB-UniRule"/>
</dbReference>
<comment type="similarity">
    <text evidence="1 2">Belongs to the SCAR/WAVE family.</text>
</comment>
<evidence type="ECO:0000256" key="4">
    <source>
        <dbReference type="SAM" id="MobiDB-lite"/>
    </source>
</evidence>
<reference evidence="7" key="2">
    <citation type="submission" date="2020-10" db="UniProtKB">
        <authorList>
            <consortium name="WormBaseParasite"/>
        </authorList>
    </citation>
    <scope>IDENTIFICATION</scope>
</reference>
<protein>
    <recommendedName>
        <fullName evidence="2">Wiskott-Aldrich syndrome protein family member</fullName>
        <shortName evidence="2">WASP family protein member</shortName>
    </recommendedName>
</protein>
<dbReference type="AlphaFoldDB" id="A0A7E4VXF2"/>
<dbReference type="InterPro" id="IPR028288">
    <property type="entry name" value="SCAR/WAVE_fam"/>
</dbReference>
<evidence type="ECO:0000256" key="2">
    <source>
        <dbReference type="RuleBase" id="RU367034"/>
    </source>
</evidence>
<reference evidence="6" key="1">
    <citation type="journal article" date="2013" name="Genetics">
        <title>The draft genome and transcriptome of Panagrellus redivivus are shaped by the harsh demands of a free-living lifestyle.</title>
        <authorList>
            <person name="Srinivasan J."/>
            <person name="Dillman A.R."/>
            <person name="Macchietto M.G."/>
            <person name="Heikkinen L."/>
            <person name="Lakso M."/>
            <person name="Fracchia K.M."/>
            <person name="Antoshechkin I."/>
            <person name="Mortazavi A."/>
            <person name="Wong G."/>
            <person name="Sternberg P.W."/>
        </authorList>
    </citation>
    <scope>NUCLEOTIDE SEQUENCE [LARGE SCALE GENOMIC DNA]</scope>
    <source>
        <strain evidence="6">MT8872</strain>
    </source>
</reference>
<sequence>MPLTSRTVSPVHIFKGRLPANVKEDEIQCVNNGALSNLIRQMGSLSRHAHSIFDNVRNELNEHDKRVEKIHDRLQALQENLTKPEAPKKPVTNEEDQKQFKSINRIDRHPLHRSTMPAALKELYDQCDDPPKLHLWDQFRDDPKPAIKFYTDPQYFIDLWVSEMNELPPPERAVSPNRRKNRPRTSSANRQASAPIGAGGNVIRNHFHAQSSRQGGNQDFVHFPSEYQAPNLLRHQVVDDSLPPPPGMSLQQQPSKHRDNHAFPDPPLQLQTNFQGLQLTSNMEFLDDDDDELPPPPPPLSDHSHLMPGLASPSTSMSSQFQPESTPTPPPNHINLVAAPPYSDSMDLPPAPPQLQTSSSIPPPPPPPPPPMPSMTTSAIQPNPSGTFASGSVEKNDDEPKEMPSARRNLMDDIKAGYKLRKVQLEREREERKALIAANDVAEHLRQRMKRCVGDSSDEENDDDDDEWDD</sequence>
<comment type="subcellular location">
    <subcellularLocation>
        <location evidence="2">Cytoplasm</location>
        <location evidence="2">Cytoskeleton</location>
    </subcellularLocation>
</comment>
<evidence type="ECO:0000256" key="3">
    <source>
        <dbReference type="SAM" id="Coils"/>
    </source>
</evidence>
<feature type="compositionally biased region" description="Acidic residues" evidence="4">
    <location>
        <begin position="456"/>
        <end position="470"/>
    </location>
</feature>
<feature type="compositionally biased region" description="Polar residues" evidence="4">
    <location>
        <begin position="312"/>
        <end position="325"/>
    </location>
</feature>
<evidence type="ECO:0000313" key="6">
    <source>
        <dbReference type="Proteomes" id="UP000492821"/>
    </source>
</evidence>
<feature type="domain" description="WH2" evidence="5">
    <location>
        <begin position="406"/>
        <end position="423"/>
    </location>
</feature>
<feature type="region of interest" description="Disordered" evidence="4">
    <location>
        <begin position="447"/>
        <end position="470"/>
    </location>
</feature>
<keyword evidence="3" id="KW-0175">Coiled coil</keyword>
<dbReference type="Gene3D" id="1.20.5.340">
    <property type="match status" value="1"/>
</dbReference>
<keyword evidence="2" id="KW-0009">Actin-binding</keyword>
<dbReference type="GO" id="GO:0005856">
    <property type="term" value="C:cytoskeleton"/>
    <property type="evidence" value="ECO:0007669"/>
    <property type="project" value="UniProtKB-SubCell"/>
</dbReference>
<keyword evidence="6" id="KW-1185">Reference proteome</keyword>
<accession>A0A7E4VXF2</accession>
<dbReference type="GO" id="GO:2000601">
    <property type="term" value="P:positive regulation of Arp2/3 complex-mediated actin nucleation"/>
    <property type="evidence" value="ECO:0007669"/>
    <property type="project" value="TreeGrafter"/>
</dbReference>
<dbReference type="Proteomes" id="UP000492821">
    <property type="component" value="Unassembled WGS sequence"/>
</dbReference>